<accession>A0A7C8RIJ0</accession>
<evidence type="ECO:0000313" key="2">
    <source>
        <dbReference type="EMBL" id="KAF3291488.1"/>
    </source>
</evidence>
<feature type="region of interest" description="Disordered" evidence="1">
    <location>
        <begin position="1"/>
        <end position="33"/>
    </location>
</feature>
<protein>
    <submittedName>
        <fullName evidence="2">Uncharacterized protein</fullName>
    </submittedName>
</protein>
<dbReference type="OrthoDB" id="3200925at2759"/>
<comment type="caution">
    <text evidence="2">The sequence shown here is derived from an EMBL/GenBank/DDBJ whole genome shotgun (WGS) entry which is preliminary data.</text>
</comment>
<name>A0A7C8RIJ0_ORBOL</name>
<dbReference type="EMBL" id="JAABOJ010000001">
    <property type="protein sequence ID" value="KAF3291488.1"/>
    <property type="molecule type" value="Genomic_DNA"/>
</dbReference>
<proteinExistence type="predicted"/>
<gene>
    <name evidence="2" type="ORF">TWF970_000701</name>
</gene>
<evidence type="ECO:0000313" key="3">
    <source>
        <dbReference type="Proteomes" id="UP000474640"/>
    </source>
</evidence>
<dbReference type="AlphaFoldDB" id="A0A7C8RIJ0"/>
<dbReference type="Proteomes" id="UP000474640">
    <property type="component" value="Unassembled WGS sequence"/>
</dbReference>
<organism evidence="2 3">
    <name type="scientific">Orbilia oligospora</name>
    <name type="common">Nematode-trapping fungus</name>
    <name type="synonym">Arthrobotrys oligospora</name>
    <dbReference type="NCBI Taxonomy" id="2813651"/>
    <lineage>
        <taxon>Eukaryota</taxon>
        <taxon>Fungi</taxon>
        <taxon>Dikarya</taxon>
        <taxon>Ascomycota</taxon>
        <taxon>Pezizomycotina</taxon>
        <taxon>Orbiliomycetes</taxon>
        <taxon>Orbiliales</taxon>
        <taxon>Orbiliaceae</taxon>
        <taxon>Orbilia</taxon>
    </lineage>
</organism>
<sequence>MATAQRISDFQALSASKPDSNSDVWQEAQSQDGNKYQVGLQHSDLAGIDINSITAASKDKASDDVRVADSYIRVNWTVDERRIERTPSQAVTDIGIKKYCLYPIPDSNVYSYRLEVYTETGFWGEEYHFCDETKDVYPLYAYANRFHKLQYNSSNPTIIAVRKGSGYKRRLHAHFMIPVNVFKVAIQLNSIDQTSLVLVRNLTKIVNTARNVLEGQRHIMKPNSASS</sequence>
<reference evidence="2 3" key="1">
    <citation type="submission" date="2020-01" db="EMBL/GenBank/DDBJ databases">
        <authorList>
            <person name="Palmer J.M."/>
        </authorList>
    </citation>
    <scope>NUCLEOTIDE SEQUENCE [LARGE SCALE GENOMIC DNA]</scope>
    <source>
        <strain evidence="2 3">TWF970</strain>
    </source>
</reference>
<evidence type="ECO:0000256" key="1">
    <source>
        <dbReference type="SAM" id="MobiDB-lite"/>
    </source>
</evidence>